<reference evidence="2 3" key="1">
    <citation type="submission" date="2020-07" db="EMBL/GenBank/DDBJ databases">
        <title>Genomic Encyclopedia of Type Strains, Phase IV (KMG-IV): sequencing the most valuable type-strain genomes for metagenomic binning, comparative biology and taxonomic classification.</title>
        <authorList>
            <person name="Goeker M."/>
        </authorList>
    </citation>
    <scope>NUCLEOTIDE SEQUENCE [LARGE SCALE GENOMIC DNA]</scope>
    <source>
        <strain evidence="2 3">DSM 17721</strain>
    </source>
</reference>
<accession>A0A7W0CB36</accession>
<proteinExistence type="predicted"/>
<protein>
    <submittedName>
        <fullName evidence="2">Drug/metabolite transporter (DMT)-like permease</fullName>
    </submittedName>
</protein>
<organism evidence="2 3">
    <name type="scientific">Desulfosalsimonas propionicica</name>
    <dbReference type="NCBI Taxonomy" id="332175"/>
    <lineage>
        <taxon>Bacteria</taxon>
        <taxon>Pseudomonadati</taxon>
        <taxon>Thermodesulfobacteriota</taxon>
        <taxon>Desulfobacteria</taxon>
        <taxon>Desulfobacterales</taxon>
        <taxon>Desulfosalsimonadaceae</taxon>
        <taxon>Desulfosalsimonas</taxon>
    </lineage>
</organism>
<evidence type="ECO:0000313" key="2">
    <source>
        <dbReference type="EMBL" id="MBA2882481.1"/>
    </source>
</evidence>
<sequence>MDIGHLSGLVASAGMGLTLTLVRRVSLKNSSLTLIFYVGVTGMIVSFVPLFSPNVGFWVPLPGLAWLGGIGLFAVLAHIVTKKALGLIQGPGRVPASA</sequence>
<gene>
    <name evidence="2" type="ORF">HNR65_002833</name>
</gene>
<feature type="transmembrane region" description="Helical" evidence="1">
    <location>
        <begin position="6"/>
        <end position="22"/>
    </location>
</feature>
<dbReference type="Proteomes" id="UP000525298">
    <property type="component" value="Unassembled WGS sequence"/>
</dbReference>
<keyword evidence="1" id="KW-0812">Transmembrane</keyword>
<comment type="caution">
    <text evidence="2">The sequence shown here is derived from an EMBL/GenBank/DDBJ whole genome shotgun (WGS) entry which is preliminary data.</text>
</comment>
<keyword evidence="3" id="KW-1185">Reference proteome</keyword>
<evidence type="ECO:0000313" key="3">
    <source>
        <dbReference type="Proteomes" id="UP000525298"/>
    </source>
</evidence>
<dbReference type="EMBL" id="JACDUS010000010">
    <property type="protein sequence ID" value="MBA2882481.1"/>
    <property type="molecule type" value="Genomic_DNA"/>
</dbReference>
<keyword evidence="1" id="KW-1133">Transmembrane helix</keyword>
<feature type="transmembrane region" description="Helical" evidence="1">
    <location>
        <begin position="34"/>
        <end position="51"/>
    </location>
</feature>
<name>A0A7W0CB36_9BACT</name>
<evidence type="ECO:0000256" key="1">
    <source>
        <dbReference type="SAM" id="Phobius"/>
    </source>
</evidence>
<keyword evidence="1" id="KW-0472">Membrane</keyword>
<feature type="transmembrane region" description="Helical" evidence="1">
    <location>
        <begin position="57"/>
        <end position="80"/>
    </location>
</feature>
<dbReference type="AlphaFoldDB" id="A0A7W0CB36"/>